<gene>
    <name evidence="2" type="ORF">E4U13_004485</name>
</gene>
<comment type="caution">
    <text evidence="2">The sequence shown here is derived from an EMBL/GenBank/DDBJ whole genome shotgun (WGS) entry which is preliminary data.</text>
</comment>
<feature type="compositionally biased region" description="Polar residues" evidence="1">
    <location>
        <begin position="16"/>
        <end position="31"/>
    </location>
</feature>
<dbReference type="AlphaFoldDB" id="A0A9P7PZJ1"/>
<keyword evidence="3" id="KW-1185">Reference proteome</keyword>
<name>A0A9P7PZJ1_9HYPO</name>
<evidence type="ECO:0000313" key="2">
    <source>
        <dbReference type="EMBL" id="KAG6112027.1"/>
    </source>
</evidence>
<protein>
    <submittedName>
        <fullName evidence="2">Uncharacterized protein</fullName>
    </submittedName>
</protein>
<evidence type="ECO:0000313" key="3">
    <source>
        <dbReference type="Proteomes" id="UP000732380"/>
    </source>
</evidence>
<dbReference type="Proteomes" id="UP000732380">
    <property type="component" value="Unassembled WGS sequence"/>
</dbReference>
<organism evidence="2 3">
    <name type="scientific">Claviceps humidiphila</name>
    <dbReference type="NCBI Taxonomy" id="1294629"/>
    <lineage>
        <taxon>Eukaryota</taxon>
        <taxon>Fungi</taxon>
        <taxon>Dikarya</taxon>
        <taxon>Ascomycota</taxon>
        <taxon>Pezizomycotina</taxon>
        <taxon>Sordariomycetes</taxon>
        <taxon>Hypocreomycetidae</taxon>
        <taxon>Hypocreales</taxon>
        <taxon>Clavicipitaceae</taxon>
        <taxon>Claviceps</taxon>
    </lineage>
</organism>
<feature type="compositionally biased region" description="Acidic residues" evidence="1">
    <location>
        <begin position="70"/>
        <end position="101"/>
    </location>
</feature>
<accession>A0A9P7PZJ1</accession>
<feature type="region of interest" description="Disordered" evidence="1">
    <location>
        <begin position="1"/>
        <end position="44"/>
    </location>
</feature>
<feature type="region of interest" description="Disordered" evidence="1">
    <location>
        <begin position="67"/>
        <end position="108"/>
    </location>
</feature>
<dbReference type="EMBL" id="SRQM01000352">
    <property type="protein sequence ID" value="KAG6112027.1"/>
    <property type="molecule type" value="Genomic_DNA"/>
</dbReference>
<proteinExistence type="predicted"/>
<sequence length="130" mass="14207">MHSSATLTSGRLEPNKLNQSGKRPAANNSRATYAGDSGNTAAAAKVPRAFRRKWLMARMTVSLDLLLVDGETDGQDEDRDKDESEGEGGGDEADHEDDSEPSFESGRSGIWSSVRAVRRLYSDFMLSNLR</sequence>
<evidence type="ECO:0000256" key="1">
    <source>
        <dbReference type="SAM" id="MobiDB-lite"/>
    </source>
</evidence>
<reference evidence="2 3" key="1">
    <citation type="journal article" date="2020" name="bioRxiv">
        <title>Whole genome comparisons of ergot fungi reveals the divergence and evolution of species within the genus Claviceps are the result of varying mechanisms driving genome evolution and host range expansion.</title>
        <authorList>
            <person name="Wyka S.A."/>
            <person name="Mondo S.J."/>
            <person name="Liu M."/>
            <person name="Dettman J."/>
            <person name="Nalam V."/>
            <person name="Broders K.D."/>
        </authorList>
    </citation>
    <scope>NUCLEOTIDE SEQUENCE [LARGE SCALE GENOMIC DNA]</scope>
    <source>
        <strain evidence="2 3">LM576</strain>
    </source>
</reference>